<protein>
    <submittedName>
        <fullName evidence="6">Galactosamine 6-phosphate isomerase AgaS</fullName>
    </submittedName>
</protein>
<dbReference type="AlphaFoldDB" id="A0A1T4L992"/>
<dbReference type="PROSITE" id="PS51464">
    <property type="entry name" value="SIS"/>
    <property type="match status" value="2"/>
</dbReference>
<dbReference type="GO" id="GO:0005886">
    <property type="term" value="C:plasma membrane"/>
    <property type="evidence" value="ECO:0007669"/>
    <property type="project" value="TreeGrafter"/>
</dbReference>
<keyword evidence="3" id="KW-0378">Hydrolase</keyword>
<comment type="similarity">
    <text evidence="1">Belongs to the SIS family. AgaS subfamily.</text>
</comment>
<evidence type="ECO:0000259" key="5">
    <source>
        <dbReference type="PROSITE" id="PS51464"/>
    </source>
</evidence>
<dbReference type="STRING" id="180163.SAMN02745174_00749"/>
<keyword evidence="7" id="KW-1185">Reference proteome</keyword>
<evidence type="ECO:0000313" key="7">
    <source>
        <dbReference type="Proteomes" id="UP000191153"/>
    </source>
</evidence>
<dbReference type="InterPro" id="IPR050303">
    <property type="entry name" value="GatZ_KbaZ_carbometab"/>
</dbReference>
<dbReference type="RefSeq" id="WP_234977881.1">
    <property type="nucleotide sequence ID" value="NZ_FUWX01000006.1"/>
</dbReference>
<proteinExistence type="inferred from homology"/>
<evidence type="ECO:0000256" key="4">
    <source>
        <dbReference type="ARBA" id="ARBA00029292"/>
    </source>
</evidence>
<dbReference type="Pfam" id="PF01380">
    <property type="entry name" value="SIS"/>
    <property type="match status" value="1"/>
</dbReference>
<dbReference type="GO" id="GO:0097367">
    <property type="term" value="F:carbohydrate derivative binding"/>
    <property type="evidence" value="ECO:0007669"/>
    <property type="project" value="InterPro"/>
</dbReference>
<comment type="catalytic activity">
    <reaction evidence="4">
        <text>D-galactosamine 6-phosphate + H2O = D-tagatopyranose 1-phosphate + NH4(+)</text>
        <dbReference type="Rhea" id="RHEA:47680"/>
        <dbReference type="ChEBI" id="CHEBI:15377"/>
        <dbReference type="ChEBI" id="CHEBI:28938"/>
        <dbReference type="ChEBI" id="CHEBI:71674"/>
        <dbReference type="ChEBI" id="CHEBI:138150"/>
    </reaction>
</comment>
<evidence type="ECO:0000256" key="3">
    <source>
        <dbReference type="ARBA" id="ARBA00022801"/>
    </source>
</evidence>
<gene>
    <name evidence="6" type="ORF">SAMN02745174_00749</name>
</gene>
<dbReference type="Proteomes" id="UP000191153">
    <property type="component" value="Unassembled WGS sequence"/>
</dbReference>
<reference evidence="6 7" key="1">
    <citation type="submission" date="2017-02" db="EMBL/GenBank/DDBJ databases">
        <authorList>
            <person name="Peterson S.W."/>
        </authorList>
    </citation>
    <scope>NUCLEOTIDE SEQUENCE [LARGE SCALE GENOMIC DNA]</scope>
    <source>
        <strain evidence="6 7">ATCC 700028</strain>
    </source>
</reference>
<dbReference type="InterPro" id="IPR035466">
    <property type="entry name" value="GlmS/AgaS_SIS"/>
</dbReference>
<organism evidence="6 7">
    <name type="scientific">Cetobacterium ceti</name>
    <dbReference type="NCBI Taxonomy" id="180163"/>
    <lineage>
        <taxon>Bacteria</taxon>
        <taxon>Fusobacteriati</taxon>
        <taxon>Fusobacteriota</taxon>
        <taxon>Fusobacteriia</taxon>
        <taxon>Fusobacteriales</taxon>
        <taxon>Fusobacteriaceae</taxon>
        <taxon>Cetobacterium</taxon>
    </lineage>
</organism>
<sequence length="376" mass="42347">MSMEYVTLAEIKQQGKVWKETLKTIENSKNNLEDFFNKIDLENRTVIFTGAGTSEFVGNTITPRLGTKFLSIATTDIVSNPENYFKKNEKILLVSCARSGNSPESVATVKLADQIVEDIAHVIITCNHQGALAKSKSTESNSFVLLMPPESNDKGFAMTSSFTSMSLAGLTIFKLDKLSCIKKNIDRLVKNIEAKEPQMIQMISDLVKLETSRIVYLGSSCLKGLAEEASLKCLELTAGHMSLHYNSPLGFRHGPKSIVNDSTLIITMLSNNEYTRKYEIDLLKEMYNEKNGKKLLTIDMLNCETAKDNSHYYFSFNNGEEYMNEVFNMFPYVYFAQLFAFYKSLSYGINPDNPCPTGEVNRVVKGVYIYDYKGEN</sequence>
<dbReference type="SUPFAM" id="SSF53697">
    <property type="entry name" value="SIS domain"/>
    <property type="match status" value="1"/>
</dbReference>
<dbReference type="GO" id="GO:1901135">
    <property type="term" value="P:carbohydrate derivative metabolic process"/>
    <property type="evidence" value="ECO:0007669"/>
    <property type="project" value="InterPro"/>
</dbReference>
<evidence type="ECO:0000313" key="6">
    <source>
        <dbReference type="EMBL" id="SJZ51148.1"/>
    </source>
</evidence>
<dbReference type="PANTHER" id="PTHR32502">
    <property type="entry name" value="N-ACETYLGALACTOSAMINE PERMEASE II COMPONENT-RELATED"/>
    <property type="match status" value="1"/>
</dbReference>
<dbReference type="GO" id="GO:0009401">
    <property type="term" value="P:phosphoenolpyruvate-dependent sugar phosphotransferase system"/>
    <property type="evidence" value="ECO:0007669"/>
    <property type="project" value="TreeGrafter"/>
</dbReference>
<keyword evidence="2" id="KW-0677">Repeat</keyword>
<keyword evidence="6" id="KW-0413">Isomerase</keyword>
<dbReference type="InterPro" id="IPR035464">
    <property type="entry name" value="SIS_AgaS"/>
</dbReference>
<dbReference type="GO" id="GO:0016853">
    <property type="term" value="F:isomerase activity"/>
    <property type="evidence" value="ECO:0007669"/>
    <property type="project" value="UniProtKB-KW"/>
</dbReference>
<evidence type="ECO:0000256" key="1">
    <source>
        <dbReference type="ARBA" id="ARBA00007748"/>
    </source>
</evidence>
<dbReference type="CDD" id="cd05010">
    <property type="entry name" value="SIS_AgaS_like"/>
    <property type="match status" value="1"/>
</dbReference>
<dbReference type="Gene3D" id="3.40.50.10490">
    <property type="entry name" value="Glucose-6-phosphate isomerase like protein, domain 1"/>
    <property type="match status" value="2"/>
</dbReference>
<evidence type="ECO:0000256" key="2">
    <source>
        <dbReference type="ARBA" id="ARBA00022737"/>
    </source>
</evidence>
<dbReference type="InterPro" id="IPR046348">
    <property type="entry name" value="SIS_dom_sf"/>
</dbReference>
<accession>A0A1T4L992</accession>
<dbReference type="GO" id="GO:0016787">
    <property type="term" value="F:hydrolase activity"/>
    <property type="evidence" value="ECO:0007669"/>
    <property type="project" value="UniProtKB-KW"/>
</dbReference>
<feature type="domain" description="SIS" evidence="5">
    <location>
        <begin position="203"/>
        <end position="354"/>
    </location>
</feature>
<dbReference type="CDD" id="cd05008">
    <property type="entry name" value="SIS_GlmS_GlmD_1"/>
    <property type="match status" value="1"/>
</dbReference>
<dbReference type="PANTHER" id="PTHR32502:SF3">
    <property type="entry name" value="D-GALACTOSAMINE-6-PHOSPHATE DEAMINASE AGAS-RELATED"/>
    <property type="match status" value="1"/>
</dbReference>
<dbReference type="InterPro" id="IPR001347">
    <property type="entry name" value="SIS_dom"/>
</dbReference>
<dbReference type="EMBL" id="FUWX01000006">
    <property type="protein sequence ID" value="SJZ51148.1"/>
    <property type="molecule type" value="Genomic_DNA"/>
</dbReference>
<feature type="domain" description="SIS" evidence="5">
    <location>
        <begin position="32"/>
        <end position="190"/>
    </location>
</feature>
<name>A0A1T4L992_9FUSO</name>